<dbReference type="InterPro" id="IPR013517">
    <property type="entry name" value="FG-GAP"/>
</dbReference>
<keyword evidence="6" id="KW-1185">Reference proteome</keyword>
<evidence type="ECO:0000259" key="4">
    <source>
        <dbReference type="Pfam" id="PF07593"/>
    </source>
</evidence>
<dbReference type="InterPro" id="IPR011990">
    <property type="entry name" value="TPR-like_helical_dom_sf"/>
</dbReference>
<dbReference type="Gene3D" id="2.130.10.130">
    <property type="entry name" value="Integrin alpha, N-terminal"/>
    <property type="match status" value="2"/>
</dbReference>
<name>A0A5C6AVE1_9BACT</name>
<dbReference type="InterPro" id="IPR028994">
    <property type="entry name" value="Integrin_alpha_N"/>
</dbReference>
<dbReference type="Gene3D" id="1.25.40.10">
    <property type="entry name" value="Tetratricopeptide repeat domain"/>
    <property type="match status" value="1"/>
</dbReference>
<dbReference type="PANTHER" id="PTHR16026:SF0">
    <property type="entry name" value="CARTILAGE ACIDIC PROTEIN 1"/>
    <property type="match status" value="1"/>
</dbReference>
<dbReference type="PANTHER" id="PTHR16026">
    <property type="entry name" value="CARTILAGE ACIDIC PROTEIN 1"/>
    <property type="match status" value="1"/>
</dbReference>
<dbReference type="InterPro" id="IPR019734">
    <property type="entry name" value="TPR_rpt"/>
</dbReference>
<feature type="repeat" description="TPR" evidence="2">
    <location>
        <begin position="255"/>
        <end position="288"/>
    </location>
</feature>
<evidence type="ECO:0000256" key="2">
    <source>
        <dbReference type="PROSITE-ProRule" id="PRU00339"/>
    </source>
</evidence>
<dbReference type="SUPFAM" id="SSF48452">
    <property type="entry name" value="TPR-like"/>
    <property type="match status" value="1"/>
</dbReference>
<evidence type="ECO:0000256" key="1">
    <source>
        <dbReference type="ARBA" id="ARBA00022729"/>
    </source>
</evidence>
<organism evidence="5 6">
    <name type="scientific">Neorhodopirellula pilleata</name>
    <dbReference type="NCBI Taxonomy" id="2714738"/>
    <lineage>
        <taxon>Bacteria</taxon>
        <taxon>Pseudomonadati</taxon>
        <taxon>Planctomycetota</taxon>
        <taxon>Planctomycetia</taxon>
        <taxon>Pirellulales</taxon>
        <taxon>Pirellulaceae</taxon>
        <taxon>Neorhodopirellula</taxon>
    </lineage>
</organism>
<dbReference type="Pfam" id="PF13517">
    <property type="entry name" value="FG-GAP_3"/>
    <property type="match status" value="1"/>
</dbReference>
<dbReference type="Proteomes" id="UP000316213">
    <property type="component" value="Unassembled WGS sequence"/>
</dbReference>
<evidence type="ECO:0000256" key="3">
    <source>
        <dbReference type="SAM" id="MobiDB-lite"/>
    </source>
</evidence>
<dbReference type="SUPFAM" id="SSF69318">
    <property type="entry name" value="Integrin alpha N-terminal domain"/>
    <property type="match status" value="1"/>
</dbReference>
<dbReference type="InterPro" id="IPR011519">
    <property type="entry name" value="UnbV_ASPIC"/>
</dbReference>
<dbReference type="Pfam" id="PF07593">
    <property type="entry name" value="UnbV_ASPIC"/>
    <property type="match status" value="1"/>
</dbReference>
<feature type="region of interest" description="Disordered" evidence="3">
    <location>
        <begin position="1"/>
        <end position="21"/>
    </location>
</feature>
<gene>
    <name evidence="5" type="ORF">Pla100_06400</name>
</gene>
<dbReference type="InterPro" id="IPR027039">
    <property type="entry name" value="Crtac1"/>
</dbReference>
<keyword evidence="1" id="KW-0732">Signal</keyword>
<evidence type="ECO:0000313" key="5">
    <source>
        <dbReference type="EMBL" id="TWU03710.1"/>
    </source>
</evidence>
<accession>A0A5C6AVE1</accession>
<feature type="domain" description="ASPIC/UnbV" evidence="4">
    <location>
        <begin position="894"/>
        <end position="960"/>
    </location>
</feature>
<reference evidence="5 6" key="1">
    <citation type="submission" date="2019-02" db="EMBL/GenBank/DDBJ databases">
        <title>Deep-cultivation of Planctomycetes and their phenomic and genomic characterization uncovers novel biology.</title>
        <authorList>
            <person name="Wiegand S."/>
            <person name="Jogler M."/>
            <person name="Boedeker C."/>
            <person name="Pinto D."/>
            <person name="Vollmers J."/>
            <person name="Rivas-Marin E."/>
            <person name="Kohn T."/>
            <person name="Peeters S.H."/>
            <person name="Heuer A."/>
            <person name="Rast P."/>
            <person name="Oberbeckmann S."/>
            <person name="Bunk B."/>
            <person name="Jeske O."/>
            <person name="Meyerdierks A."/>
            <person name="Storesund J.E."/>
            <person name="Kallscheuer N."/>
            <person name="Luecker S."/>
            <person name="Lage O.M."/>
            <person name="Pohl T."/>
            <person name="Merkel B.J."/>
            <person name="Hornburger P."/>
            <person name="Mueller R.-W."/>
            <person name="Bruemmer F."/>
            <person name="Labrenz M."/>
            <person name="Spormann A.M."/>
            <person name="Op Den Camp H."/>
            <person name="Overmann J."/>
            <person name="Amann R."/>
            <person name="Jetten M.S.M."/>
            <person name="Mascher T."/>
            <person name="Medema M.H."/>
            <person name="Devos D.P."/>
            <person name="Kaster A.-K."/>
            <person name="Ovreas L."/>
            <person name="Rohde M."/>
            <person name="Galperin M.Y."/>
            <person name="Jogler C."/>
        </authorList>
    </citation>
    <scope>NUCLEOTIDE SEQUENCE [LARGE SCALE GENOMIC DNA]</scope>
    <source>
        <strain evidence="5 6">Pla100</strain>
    </source>
</reference>
<proteinExistence type="predicted"/>
<dbReference type="EMBL" id="SJPM01000001">
    <property type="protein sequence ID" value="TWU03710.1"/>
    <property type="molecule type" value="Genomic_DNA"/>
</dbReference>
<evidence type="ECO:0000313" key="6">
    <source>
        <dbReference type="Proteomes" id="UP000316213"/>
    </source>
</evidence>
<comment type="caution">
    <text evidence="5">The sequence shown here is derived from an EMBL/GenBank/DDBJ whole genome shotgun (WGS) entry which is preliminary data.</text>
</comment>
<dbReference type="AlphaFoldDB" id="A0A5C6AVE1"/>
<protein>
    <submittedName>
        <fullName evidence="5">ASPIC and UnbV</fullName>
    </submittedName>
</protein>
<feature type="compositionally biased region" description="Basic and acidic residues" evidence="3">
    <location>
        <begin position="10"/>
        <end position="19"/>
    </location>
</feature>
<dbReference type="PROSITE" id="PS50005">
    <property type="entry name" value="TPR"/>
    <property type="match status" value="1"/>
</dbReference>
<keyword evidence="2" id="KW-0802">TPR repeat</keyword>
<sequence>MLLAGCHGSNDSRDIRPDGNSDELQAFRTAVQRQDWQQADKSSQSIALKYHDQPDVLALLAKVAYHNDRVDQSADLMFDAVRKDGFADSALVSQAFIALVSSGRFYDAVELSESALAQYPDRDEQRRTLFNVLVEMGRHDLAVPHGRHLIRQRKFDFQLLTYLSGWVGQALVPETIEAMAKRRPEDLRLRFGIAKANFESGQHELSEQELRNIIAKHPDFVVAQLLLGRVLAVSGSTEQLAAWHSHLPANIDSQSEYWLTLGDWSRDVGNEPDALRCYAEAARRDPNSNLAWAKLATSLQATPQWGTGAFRSAVRERTEDLARLEEEIWRFVVQGQTSPATCESVAQTLDTLGRLWEAEAWAAAGTLLPAETGSVGQMRNTIVKQLTKSTPWQVTLGRQEFSMRLDIPPSIDVIARKDSPDREKQAAIPSPGRSTSILLRDEATSRGVNFHGKTSEVMDAPDALFYTIFGCGGGAIDFDLDGWIDLHVTDAGGTPPRQDSRPNRMFRNLDGHFLDVTDQAQVGDQSFGQGIAVGDLNEDGFPDILQLNFGPNCILINNGDGTFARHEVDDTISSGWSTSGAIADIDGDSLADVVSLQYSDDPSVLTRRCRSGDVNAVCSPLVFAAAADIVLRGSAEGKLEPYNERWNISPGTFGRGLGVVVGSLDQMPGNDIYVANDMSNNHFWSKSSEAETGFTDLGIVSGLAIDGQSQPQGSMGIAVADFDFDHRPDLFVTNYMDEQSTIYQQILPGLWQDQSSRRGLAKPTLPWVGFGSQAVDFDCDGLPELVLSNGHIAMPVKDGNKPSDDPSLQYAQPPQLFCMNESGTFSEQIQSPGSYFDTPHVGRSLWLCDVNRDGHVDVAVTHQTEPLAILVNQTENDNHWVKFQLKGTIASRDAIGSSLRVRCKETSWTVPLTAGDGYMCSNERVLHLGLGRSDQIDQVTVTWPNGSTSEFQDLAVDTTWLIVQGKEPFEFREKKRGAGSFRISTTFPFSCFYGSRAVFEANPEQQGLKLTITQRTADAFGN</sequence>